<dbReference type="EMBL" id="JXMS01000027">
    <property type="protein sequence ID" value="OBQ46263.1"/>
    <property type="molecule type" value="Genomic_DNA"/>
</dbReference>
<gene>
    <name evidence="1" type="ORF">SP90_13275</name>
</gene>
<protein>
    <submittedName>
        <fullName evidence="1">Uncharacterized protein</fullName>
    </submittedName>
</protein>
<sequence>MLHLKALHCYADNETRHLAGFFVFDYKKVKHMCLFRFCIYYQYVELLGVRVVSACHCRMEQFYAKRIDFFVNLRVHRNHSRNDIFE</sequence>
<dbReference type="PATRIC" id="fig|1560234.3.peg.1768"/>
<proteinExistence type="predicted"/>
<organism evidence="1 2">
    <name type="scientific">Halodesulfovibrio spirochaetisodalis</name>
    <dbReference type="NCBI Taxonomy" id="1560234"/>
    <lineage>
        <taxon>Bacteria</taxon>
        <taxon>Pseudomonadati</taxon>
        <taxon>Thermodesulfobacteriota</taxon>
        <taxon>Desulfovibrionia</taxon>
        <taxon>Desulfovibrionales</taxon>
        <taxon>Desulfovibrionaceae</taxon>
        <taxon>Halodesulfovibrio</taxon>
    </lineage>
</organism>
<dbReference type="AlphaFoldDB" id="A0A1B7XA53"/>
<name>A0A1B7XA53_9BACT</name>
<dbReference type="Proteomes" id="UP000091979">
    <property type="component" value="Unassembled WGS sequence"/>
</dbReference>
<comment type="caution">
    <text evidence="1">The sequence shown here is derived from an EMBL/GenBank/DDBJ whole genome shotgun (WGS) entry which is preliminary data.</text>
</comment>
<accession>A0A1B7XA53</accession>
<evidence type="ECO:0000313" key="2">
    <source>
        <dbReference type="Proteomes" id="UP000091979"/>
    </source>
</evidence>
<evidence type="ECO:0000313" key="1">
    <source>
        <dbReference type="EMBL" id="OBQ46263.1"/>
    </source>
</evidence>
<keyword evidence="2" id="KW-1185">Reference proteome</keyword>
<reference evidence="1 2" key="1">
    <citation type="submission" date="2015-01" db="EMBL/GenBank/DDBJ databases">
        <title>Desulfovibrio sp. JC271 draft genome sequence.</title>
        <authorList>
            <person name="Shivani Y."/>
            <person name="Subhash Y."/>
            <person name="Sasikala C."/>
            <person name="Ramana C.V."/>
        </authorList>
    </citation>
    <scope>NUCLEOTIDE SEQUENCE [LARGE SCALE GENOMIC DNA]</scope>
    <source>
        <strain evidence="1 2">JC271</strain>
    </source>
</reference>